<gene>
    <name evidence="1" type="ORF">DVH24_027238</name>
</gene>
<organism evidence="1 2">
    <name type="scientific">Malus domestica</name>
    <name type="common">Apple</name>
    <name type="synonym">Pyrus malus</name>
    <dbReference type="NCBI Taxonomy" id="3750"/>
    <lineage>
        <taxon>Eukaryota</taxon>
        <taxon>Viridiplantae</taxon>
        <taxon>Streptophyta</taxon>
        <taxon>Embryophyta</taxon>
        <taxon>Tracheophyta</taxon>
        <taxon>Spermatophyta</taxon>
        <taxon>Magnoliopsida</taxon>
        <taxon>eudicotyledons</taxon>
        <taxon>Gunneridae</taxon>
        <taxon>Pentapetalae</taxon>
        <taxon>rosids</taxon>
        <taxon>fabids</taxon>
        <taxon>Rosales</taxon>
        <taxon>Rosaceae</taxon>
        <taxon>Amygdaloideae</taxon>
        <taxon>Maleae</taxon>
        <taxon>Malus</taxon>
    </lineage>
</organism>
<comment type="caution">
    <text evidence="1">The sequence shown here is derived from an EMBL/GenBank/DDBJ whole genome shotgun (WGS) entry which is preliminary data.</text>
</comment>
<protein>
    <submittedName>
        <fullName evidence="1">Uncharacterized protein</fullName>
    </submittedName>
</protein>
<keyword evidence="2" id="KW-1185">Reference proteome</keyword>
<proteinExistence type="predicted"/>
<evidence type="ECO:0000313" key="1">
    <source>
        <dbReference type="EMBL" id="RXH84339.1"/>
    </source>
</evidence>
<sequence length="162" mass="18855">MPPYSSVMLWLTKSAELNPSWHGETKMKASWTLLEDFLFCAMWHYGFLYHLYELCSSSPPPPPNSLKHSSSSPLSFKPISHSSNLNFWQSQERWLSSSFSGGPMKISLREFVIQNPPHQYHINLYPHLSEIFVVYKIFYRKLLEKMKDVESHGFSFGEDEGC</sequence>
<reference evidence="1 2" key="1">
    <citation type="submission" date="2018-10" db="EMBL/GenBank/DDBJ databases">
        <title>A high-quality apple genome assembly.</title>
        <authorList>
            <person name="Hu J."/>
        </authorList>
    </citation>
    <scope>NUCLEOTIDE SEQUENCE [LARGE SCALE GENOMIC DNA]</scope>
    <source>
        <strain evidence="2">cv. HFTH1</strain>
        <tissue evidence="1">Young leaf</tissue>
    </source>
</reference>
<dbReference type="AlphaFoldDB" id="A0A498IMF3"/>
<name>A0A498IMF3_MALDO</name>
<accession>A0A498IMF3</accession>
<dbReference type="Proteomes" id="UP000290289">
    <property type="component" value="Chromosome 11"/>
</dbReference>
<evidence type="ECO:0000313" key="2">
    <source>
        <dbReference type="Proteomes" id="UP000290289"/>
    </source>
</evidence>
<dbReference type="EMBL" id="RDQH01000337">
    <property type="protein sequence ID" value="RXH84339.1"/>
    <property type="molecule type" value="Genomic_DNA"/>
</dbReference>